<feature type="compositionally biased region" description="Basic and acidic residues" evidence="4">
    <location>
        <begin position="131"/>
        <end position="149"/>
    </location>
</feature>
<feature type="compositionally biased region" description="Basic and acidic residues" evidence="4">
    <location>
        <begin position="185"/>
        <end position="202"/>
    </location>
</feature>
<accession>A0A3B4ALJ4</accession>
<evidence type="ECO:0000259" key="5">
    <source>
        <dbReference type="SMART" id="SM01082"/>
    </source>
</evidence>
<protein>
    <recommendedName>
        <fullName evidence="5">Histone chaperone domain-containing protein</fullName>
    </recommendedName>
</protein>
<feature type="region of interest" description="Disordered" evidence="4">
    <location>
        <begin position="385"/>
        <end position="459"/>
    </location>
</feature>
<reference evidence="6" key="2">
    <citation type="submission" date="2025-09" db="UniProtKB">
        <authorList>
            <consortium name="Ensembl"/>
        </authorList>
    </citation>
    <scope>IDENTIFICATION</scope>
</reference>
<evidence type="ECO:0000256" key="1">
    <source>
        <dbReference type="ARBA" id="ARBA00004123"/>
    </source>
</evidence>
<feature type="compositionally biased region" description="Low complexity" evidence="4">
    <location>
        <begin position="426"/>
        <end position="436"/>
    </location>
</feature>
<feature type="domain" description="Histone chaperone" evidence="5">
    <location>
        <begin position="381"/>
        <end position="419"/>
    </location>
</feature>
<sequence length="459" mass="52254">MTLTEEESQNIRKFVCSQLRGEPDLSTLTVGVLKQRYLAHVSSDSLSSEAKYLMKEVVKEELAKMMVCEFGSSPTNNSNYSKMKIILTVKMNMSSDHSEDEMDANRKKTSVKQNKKKTVSSEDSDGEEPTESPKKDTSTESNSNKEKVLKNSRKKPDRKKKGSGKQQQVSSDKSDEEEQNGRQNKKSDKAKEKSKAEEKSVSSDESDDQIEAETAKEKRLKNERSDNFPKEENDSSDSKSETKKTQIKKVSKEQDKVSSDTSDDEQEKQNKKAKPQNESEDGSYSDHSVKKAKNDTSSDESSTSLYNITNAPLLYFQEEAKSVVRLKRYIGLCGVRRNYKKMLENCRSIRSIVERLNKELEDLGVKGRPTIEKCKKVRKKRERAQELSELDTSNIITSQGRPKRHAALSWHEQKEPPSSTFQRTLDSGSDSDQQQSHKSRRKTDWKNLQGIISDNEESD</sequence>
<keyword evidence="2" id="KW-0143">Chaperone</keyword>
<feature type="compositionally biased region" description="Polar residues" evidence="4">
    <location>
        <begin position="390"/>
        <end position="400"/>
    </location>
</feature>
<keyword evidence="7" id="KW-1185">Reference proteome</keyword>
<proteinExistence type="predicted"/>
<evidence type="ECO:0000256" key="2">
    <source>
        <dbReference type="ARBA" id="ARBA00023186"/>
    </source>
</evidence>
<dbReference type="PANTHER" id="PTHR15410">
    <property type="entry name" value="HIRA-INTERACTING PROTEIN 3"/>
    <property type="match status" value="1"/>
</dbReference>
<keyword evidence="3" id="KW-0539">Nucleus</keyword>
<organism evidence="6 7">
    <name type="scientific">Periophthalmus magnuspinnatus</name>
    <dbReference type="NCBI Taxonomy" id="409849"/>
    <lineage>
        <taxon>Eukaryota</taxon>
        <taxon>Metazoa</taxon>
        <taxon>Chordata</taxon>
        <taxon>Craniata</taxon>
        <taxon>Vertebrata</taxon>
        <taxon>Euteleostomi</taxon>
        <taxon>Actinopterygii</taxon>
        <taxon>Neopterygii</taxon>
        <taxon>Teleostei</taxon>
        <taxon>Neoteleostei</taxon>
        <taxon>Acanthomorphata</taxon>
        <taxon>Gobiaria</taxon>
        <taxon>Gobiiformes</taxon>
        <taxon>Gobioidei</taxon>
        <taxon>Gobiidae</taxon>
        <taxon>Oxudercinae</taxon>
        <taxon>Periophthalmus</taxon>
    </lineage>
</organism>
<dbReference type="InterPro" id="IPR037647">
    <property type="entry name" value="HIRIP3"/>
</dbReference>
<comment type="subcellular location">
    <subcellularLocation>
        <location evidence="1">Nucleus</location>
    </subcellularLocation>
</comment>
<dbReference type="Proteomes" id="UP000261520">
    <property type="component" value="Unplaced"/>
</dbReference>
<dbReference type="AlphaFoldDB" id="A0A3B4ALJ4"/>
<reference evidence="6" key="1">
    <citation type="submission" date="2025-08" db="UniProtKB">
        <authorList>
            <consortium name="Ensembl"/>
        </authorList>
    </citation>
    <scope>IDENTIFICATION</scope>
</reference>
<feature type="compositionally biased region" description="Basic and acidic residues" evidence="4">
    <location>
        <begin position="287"/>
        <end position="296"/>
    </location>
</feature>
<dbReference type="Ensembl" id="ENSPMGT00000018740.1">
    <property type="protein sequence ID" value="ENSPMGP00000017560.1"/>
    <property type="gene ID" value="ENSPMGG00000014281.1"/>
</dbReference>
<feature type="compositionally biased region" description="Polar residues" evidence="4">
    <location>
        <begin position="416"/>
        <end position="425"/>
    </location>
</feature>
<evidence type="ECO:0000313" key="6">
    <source>
        <dbReference type="Ensembl" id="ENSPMGP00000017560.1"/>
    </source>
</evidence>
<dbReference type="SMART" id="SM01082">
    <property type="entry name" value="CHZ"/>
    <property type="match status" value="1"/>
</dbReference>
<evidence type="ECO:0000256" key="4">
    <source>
        <dbReference type="SAM" id="MobiDB-lite"/>
    </source>
</evidence>
<feature type="region of interest" description="Disordered" evidence="4">
    <location>
        <begin position="96"/>
        <end position="304"/>
    </location>
</feature>
<dbReference type="GO" id="GO:0005634">
    <property type="term" value="C:nucleus"/>
    <property type="evidence" value="ECO:0007669"/>
    <property type="project" value="UniProtKB-SubCell"/>
</dbReference>
<dbReference type="PANTHER" id="PTHR15410:SF2">
    <property type="entry name" value="HIRA-INTERACTING PROTEIN 3"/>
    <property type="match status" value="1"/>
</dbReference>
<dbReference type="InterPro" id="IPR019098">
    <property type="entry name" value="Histone_chaperone_domain_CHZ"/>
</dbReference>
<evidence type="ECO:0000313" key="7">
    <source>
        <dbReference type="Proteomes" id="UP000261520"/>
    </source>
</evidence>
<feature type="compositionally biased region" description="Basic residues" evidence="4">
    <location>
        <begin position="107"/>
        <end position="118"/>
    </location>
</feature>
<name>A0A3B4ALJ4_9GOBI</name>
<feature type="compositionally biased region" description="Basic and acidic residues" evidence="4">
    <location>
        <begin position="213"/>
        <end position="258"/>
    </location>
</feature>
<feature type="compositionally biased region" description="Basic residues" evidence="4">
    <location>
        <begin position="150"/>
        <end position="163"/>
    </location>
</feature>
<evidence type="ECO:0000256" key="3">
    <source>
        <dbReference type="ARBA" id="ARBA00023242"/>
    </source>
</evidence>